<evidence type="ECO:0008006" key="2">
    <source>
        <dbReference type="Google" id="ProtNLM"/>
    </source>
</evidence>
<proteinExistence type="predicted"/>
<accession>A0A7S0DP51</accession>
<name>A0A7S0DP51_9EUKA</name>
<sequence length="167" mass="19835">MRRAREAGYFVRLIHVKVSLETAIRRQKKRHRQVPKEVMKRYQEKIDRALRFEIPLADEYLMVDNNKDDGLTDEQRWGTSIANDIVEQERVYDSIWMSIAEDAYRKSHRKAQEQGQNPDSEISSLDIPPWLRREVSGFCDDPIYIPPHHVLIDAEKNEEERDEPFCP</sequence>
<dbReference type="AlphaFoldDB" id="A0A7S0DP51"/>
<reference evidence="1" key="1">
    <citation type="submission" date="2021-01" db="EMBL/GenBank/DDBJ databases">
        <authorList>
            <person name="Corre E."/>
            <person name="Pelletier E."/>
            <person name="Niang G."/>
            <person name="Scheremetjew M."/>
            <person name="Finn R."/>
            <person name="Kale V."/>
            <person name="Holt S."/>
            <person name="Cochrane G."/>
            <person name="Meng A."/>
            <person name="Brown T."/>
            <person name="Cohen L."/>
        </authorList>
    </citation>
    <scope>NUCLEOTIDE SEQUENCE</scope>
    <source>
        <strain evidence="1">CCMP2058</strain>
    </source>
</reference>
<protein>
    <recommendedName>
        <fullName evidence="2">Zeta toxin domain-containing protein</fullName>
    </recommendedName>
</protein>
<gene>
    <name evidence="1" type="ORF">LAMO00422_LOCUS19970</name>
</gene>
<evidence type="ECO:0000313" key="1">
    <source>
        <dbReference type="EMBL" id="CAD8461012.1"/>
    </source>
</evidence>
<dbReference type="Gene3D" id="3.40.50.300">
    <property type="entry name" value="P-loop containing nucleotide triphosphate hydrolases"/>
    <property type="match status" value="1"/>
</dbReference>
<dbReference type="SUPFAM" id="SSF52540">
    <property type="entry name" value="P-loop containing nucleoside triphosphate hydrolases"/>
    <property type="match status" value="1"/>
</dbReference>
<dbReference type="InterPro" id="IPR027417">
    <property type="entry name" value="P-loop_NTPase"/>
</dbReference>
<organism evidence="1">
    <name type="scientific">Amorphochlora amoebiformis</name>
    <dbReference type="NCBI Taxonomy" id="1561963"/>
    <lineage>
        <taxon>Eukaryota</taxon>
        <taxon>Sar</taxon>
        <taxon>Rhizaria</taxon>
        <taxon>Cercozoa</taxon>
        <taxon>Chlorarachniophyceae</taxon>
        <taxon>Amorphochlora</taxon>
    </lineage>
</organism>
<dbReference type="EMBL" id="HBEM01029278">
    <property type="protein sequence ID" value="CAD8461012.1"/>
    <property type="molecule type" value="Transcribed_RNA"/>
</dbReference>